<dbReference type="PRINTS" id="PR00653">
    <property type="entry name" value="ACTIVIN2R"/>
</dbReference>
<evidence type="ECO:0000256" key="4">
    <source>
        <dbReference type="ARBA" id="ARBA00022679"/>
    </source>
</evidence>
<evidence type="ECO:0000256" key="1">
    <source>
        <dbReference type="ARBA" id="ARBA00004479"/>
    </source>
</evidence>
<comment type="catalytic activity">
    <reaction evidence="13">
        <text>L-threonyl-[receptor-protein] + ATP = O-phospho-L-threonyl-[receptor-protein] + ADP + H(+)</text>
        <dbReference type="Rhea" id="RHEA:44880"/>
        <dbReference type="Rhea" id="RHEA-COMP:11024"/>
        <dbReference type="Rhea" id="RHEA-COMP:11025"/>
        <dbReference type="ChEBI" id="CHEBI:15378"/>
        <dbReference type="ChEBI" id="CHEBI:30013"/>
        <dbReference type="ChEBI" id="CHEBI:30616"/>
        <dbReference type="ChEBI" id="CHEBI:61977"/>
        <dbReference type="ChEBI" id="CHEBI:456216"/>
        <dbReference type="EC" id="2.7.11.30"/>
    </reaction>
</comment>
<dbReference type="GO" id="GO:0046872">
    <property type="term" value="F:metal ion binding"/>
    <property type="evidence" value="ECO:0007669"/>
    <property type="project" value="UniProtKB-KW"/>
</dbReference>
<evidence type="ECO:0000256" key="6">
    <source>
        <dbReference type="ARBA" id="ARBA00022729"/>
    </source>
</evidence>
<keyword evidence="9 13" id="KW-0067">ATP-binding</keyword>
<evidence type="ECO:0000313" key="16">
    <source>
        <dbReference type="EnsemblMetazoa" id="CLYHEMP013285.1"/>
    </source>
</evidence>
<keyword evidence="12 13" id="KW-0675">Receptor</keyword>
<dbReference type="Gene3D" id="3.30.200.20">
    <property type="entry name" value="Phosphorylase Kinase, domain 1"/>
    <property type="match status" value="1"/>
</dbReference>
<organism evidence="16 17">
    <name type="scientific">Clytia hemisphaerica</name>
    <dbReference type="NCBI Taxonomy" id="252671"/>
    <lineage>
        <taxon>Eukaryota</taxon>
        <taxon>Metazoa</taxon>
        <taxon>Cnidaria</taxon>
        <taxon>Hydrozoa</taxon>
        <taxon>Hydroidolina</taxon>
        <taxon>Leptothecata</taxon>
        <taxon>Obeliida</taxon>
        <taxon>Clytiidae</taxon>
        <taxon>Clytia</taxon>
    </lineage>
</organism>
<keyword evidence="17" id="KW-1185">Reference proteome</keyword>
<accession>A0A7M5WUP0</accession>
<dbReference type="OrthoDB" id="669224at2759"/>
<protein>
    <recommendedName>
        <fullName evidence="13">Serine/threonine-protein kinase receptor</fullName>
        <ecNumber evidence="13">2.7.11.30</ecNumber>
    </recommendedName>
</protein>
<evidence type="ECO:0000256" key="3">
    <source>
        <dbReference type="ARBA" id="ARBA00022527"/>
    </source>
</evidence>
<dbReference type="GeneID" id="136816268"/>
<dbReference type="Gene3D" id="1.10.510.10">
    <property type="entry name" value="Transferase(Phosphotransferase) domain 1"/>
    <property type="match status" value="1"/>
</dbReference>
<dbReference type="InterPro" id="IPR001245">
    <property type="entry name" value="Ser-Thr/Tyr_kinase_cat_dom"/>
</dbReference>
<dbReference type="SUPFAM" id="SSF56112">
    <property type="entry name" value="Protein kinase-like (PK-like)"/>
    <property type="match status" value="1"/>
</dbReference>
<keyword evidence="3 13" id="KW-0723">Serine/threonine-protein kinase</keyword>
<dbReference type="GO" id="GO:0005524">
    <property type="term" value="F:ATP binding"/>
    <property type="evidence" value="ECO:0007669"/>
    <property type="project" value="UniProtKB-UniRule"/>
</dbReference>
<proteinExistence type="inferred from homology"/>
<keyword evidence="10 13" id="KW-1133">Transmembrane helix</keyword>
<dbReference type="EC" id="2.7.11.30" evidence="13"/>
<keyword evidence="7 13" id="KW-0547">Nucleotide-binding</keyword>
<keyword evidence="13" id="KW-0464">Manganese</keyword>
<keyword evidence="13" id="KW-0479">Metal-binding</keyword>
<evidence type="ECO:0000256" key="10">
    <source>
        <dbReference type="ARBA" id="ARBA00022989"/>
    </source>
</evidence>
<dbReference type="GO" id="GO:0043235">
    <property type="term" value="C:receptor complex"/>
    <property type="evidence" value="ECO:0007669"/>
    <property type="project" value="TreeGrafter"/>
</dbReference>
<dbReference type="GO" id="GO:0005886">
    <property type="term" value="C:plasma membrane"/>
    <property type="evidence" value="ECO:0007669"/>
    <property type="project" value="TreeGrafter"/>
</dbReference>
<dbReference type="AlphaFoldDB" id="A0A7M5WUP0"/>
<dbReference type="Pfam" id="PF07714">
    <property type="entry name" value="PK_Tyr_Ser-Thr"/>
    <property type="match status" value="1"/>
</dbReference>
<dbReference type="PANTHER" id="PTHR23255:SF100">
    <property type="entry name" value="RECEPTOR PROTEIN SERINE_THREONINE KINASE"/>
    <property type="match status" value="1"/>
</dbReference>
<evidence type="ECO:0000256" key="8">
    <source>
        <dbReference type="ARBA" id="ARBA00022777"/>
    </source>
</evidence>
<dbReference type="InterPro" id="IPR011009">
    <property type="entry name" value="Kinase-like_dom_sf"/>
</dbReference>
<feature type="transmembrane region" description="Helical" evidence="13">
    <location>
        <begin position="172"/>
        <end position="194"/>
    </location>
</feature>
<comment type="similarity">
    <text evidence="2 13">Belongs to the protein kinase superfamily. TKL Ser/Thr protein kinase family. TGFB receptor subfamily.</text>
</comment>
<reference evidence="16" key="1">
    <citation type="submission" date="2021-01" db="UniProtKB">
        <authorList>
            <consortium name="EnsemblMetazoa"/>
        </authorList>
    </citation>
    <scope>IDENTIFICATION</scope>
</reference>
<feature type="chain" id="PRO_5029895616" description="Serine/threonine-protein kinase receptor" evidence="14">
    <location>
        <begin position="18"/>
        <end position="576"/>
    </location>
</feature>
<comment type="cofactor">
    <cofactor evidence="13">
        <name>Mg(2+)</name>
        <dbReference type="ChEBI" id="CHEBI:18420"/>
    </cofactor>
    <cofactor evidence="13">
        <name>Mn(2+)</name>
        <dbReference type="ChEBI" id="CHEBI:29035"/>
    </cofactor>
</comment>
<keyword evidence="13" id="KW-0460">Magnesium</keyword>
<dbReference type="InterPro" id="IPR000333">
    <property type="entry name" value="TGFB_receptor"/>
</dbReference>
<dbReference type="Proteomes" id="UP000594262">
    <property type="component" value="Unplaced"/>
</dbReference>
<dbReference type="RefSeq" id="XP_066928695.1">
    <property type="nucleotide sequence ID" value="XM_067072594.1"/>
</dbReference>
<dbReference type="EnsemblMetazoa" id="CLYHEMT013285.1">
    <property type="protein sequence ID" value="CLYHEMP013285.1"/>
    <property type="gene ID" value="CLYHEMG013285"/>
</dbReference>
<evidence type="ECO:0000256" key="11">
    <source>
        <dbReference type="ARBA" id="ARBA00023136"/>
    </source>
</evidence>
<sequence>MLLELFKISLLIAMVKTQGNSNLDSLVTIGSLKRTSPKQISCKYTNRNGGTSISRTTFCPEDSSCVALRLYKHQPSTGWVEEREYKGCLPTFSKNKKLYKDMVCPKKPDLTGFCYLQKLTAYVQKDSNRQYLYCCCRGNNCNKLLVTNPQTQWPETTLEPKSKQEKTKNSTMFLTAIISSVTFFLIVFCFAVVYTTHKISKRRRQPNRDNQSLMMRTELLLPSPKTMSDEALDNIMRGNLIHQGTISAVRLATLDGKEVSVKIYQPRSKNQWTNEKEIYELLGEHPNVAKFITSERIPQDFGFEGIIVMEYYTQGSLLNYLRNNTLSWVQMIRLACCISKGLSFLHRETNKDGSSKVSIAHRDLTSRNVLMKKDGTCVLADFGYALRLKGKYLNGKFPLVGSPRYMAPEMLDGSIMQRDWVTAFKQADCYGLALLLWELSRRCRDIIDIDGEVPECLLPFEEELGSGPSVNKVHGYVCVKQYRPQFPSQWIQNNMALELLKQTITECWDQEADARLTPSCVLNRLKQMIDSEQNSYHDSSNSSRECLMLISQNTDLVVPSSRSDVYDPKLVTTVKS</sequence>
<evidence type="ECO:0000256" key="7">
    <source>
        <dbReference type="ARBA" id="ARBA00022741"/>
    </source>
</evidence>
<evidence type="ECO:0000256" key="14">
    <source>
        <dbReference type="SAM" id="SignalP"/>
    </source>
</evidence>
<keyword evidence="8 13" id="KW-0418">Kinase</keyword>
<keyword evidence="5 13" id="KW-0812">Transmembrane</keyword>
<name>A0A7M5WUP0_9CNID</name>
<dbReference type="GO" id="GO:0005024">
    <property type="term" value="F:transforming growth factor beta receptor activity"/>
    <property type="evidence" value="ECO:0007669"/>
    <property type="project" value="TreeGrafter"/>
</dbReference>
<evidence type="ECO:0000259" key="15">
    <source>
        <dbReference type="PROSITE" id="PS50011"/>
    </source>
</evidence>
<feature type="signal peptide" evidence="14">
    <location>
        <begin position="1"/>
        <end position="17"/>
    </location>
</feature>
<dbReference type="InterPro" id="IPR000719">
    <property type="entry name" value="Prot_kinase_dom"/>
</dbReference>
<keyword evidence="6 14" id="KW-0732">Signal</keyword>
<evidence type="ECO:0000256" key="5">
    <source>
        <dbReference type="ARBA" id="ARBA00022692"/>
    </source>
</evidence>
<evidence type="ECO:0000256" key="12">
    <source>
        <dbReference type="ARBA" id="ARBA00023170"/>
    </source>
</evidence>
<dbReference type="PANTHER" id="PTHR23255">
    <property type="entry name" value="TRANSFORMING GROWTH FACTOR-BETA RECEPTOR TYPE I AND II"/>
    <property type="match status" value="1"/>
</dbReference>
<evidence type="ECO:0000256" key="9">
    <source>
        <dbReference type="ARBA" id="ARBA00022840"/>
    </source>
</evidence>
<dbReference type="PROSITE" id="PS50011">
    <property type="entry name" value="PROTEIN_KINASE_DOM"/>
    <property type="match status" value="1"/>
</dbReference>
<feature type="domain" description="Protein kinase" evidence="15">
    <location>
        <begin position="235"/>
        <end position="529"/>
    </location>
</feature>
<keyword evidence="4 13" id="KW-0808">Transferase</keyword>
<evidence type="ECO:0000256" key="13">
    <source>
        <dbReference type="RuleBase" id="RU361271"/>
    </source>
</evidence>
<comment type="subcellular location">
    <subcellularLocation>
        <location evidence="1 13">Membrane</location>
        <topology evidence="1 13">Single-pass type I membrane protein</topology>
    </subcellularLocation>
</comment>
<evidence type="ECO:0000256" key="2">
    <source>
        <dbReference type="ARBA" id="ARBA00009605"/>
    </source>
</evidence>
<keyword evidence="11 13" id="KW-0472">Membrane</keyword>
<dbReference type="GO" id="GO:0030509">
    <property type="term" value="P:BMP signaling pathway"/>
    <property type="evidence" value="ECO:0007669"/>
    <property type="project" value="TreeGrafter"/>
</dbReference>
<evidence type="ECO:0000313" key="17">
    <source>
        <dbReference type="Proteomes" id="UP000594262"/>
    </source>
</evidence>